<proteinExistence type="predicted"/>
<evidence type="ECO:0000313" key="2">
    <source>
        <dbReference type="EMBL" id="SMO41635.1"/>
    </source>
</evidence>
<organism evidence="2 3">
    <name type="scientific">Dietzia kunjamensis subsp. schimae</name>
    <dbReference type="NCBI Taxonomy" id="498198"/>
    <lineage>
        <taxon>Bacteria</taxon>
        <taxon>Bacillati</taxon>
        <taxon>Actinomycetota</taxon>
        <taxon>Actinomycetes</taxon>
        <taxon>Mycobacteriales</taxon>
        <taxon>Dietziaceae</taxon>
        <taxon>Dietzia</taxon>
    </lineage>
</organism>
<dbReference type="EMBL" id="FXTG01000001">
    <property type="protein sequence ID" value="SMO41635.1"/>
    <property type="molecule type" value="Genomic_DNA"/>
</dbReference>
<reference evidence="2 3" key="1">
    <citation type="submission" date="2017-05" db="EMBL/GenBank/DDBJ databases">
        <authorList>
            <person name="Varghese N."/>
            <person name="Submissions S."/>
        </authorList>
    </citation>
    <scope>NUCLEOTIDE SEQUENCE [LARGE SCALE GENOMIC DNA]</scope>
    <source>
        <strain evidence="2 3">DSM 45139</strain>
    </source>
</reference>
<protein>
    <submittedName>
        <fullName evidence="2">Uncharacterized protein</fullName>
    </submittedName>
</protein>
<evidence type="ECO:0000313" key="3">
    <source>
        <dbReference type="Proteomes" id="UP000315460"/>
    </source>
</evidence>
<comment type="caution">
    <text evidence="2">The sequence shown here is derived from an EMBL/GenBank/DDBJ whole genome shotgun (WGS) entry which is preliminary data.</text>
</comment>
<accession>A0ABY1MX07</accession>
<gene>
    <name evidence="2" type="ORF">SAMN06265174_101499</name>
</gene>
<keyword evidence="3" id="KW-1185">Reference proteome</keyword>
<feature type="region of interest" description="Disordered" evidence="1">
    <location>
        <begin position="411"/>
        <end position="460"/>
    </location>
</feature>
<evidence type="ECO:0000256" key="1">
    <source>
        <dbReference type="SAM" id="MobiDB-lite"/>
    </source>
</evidence>
<name>A0ABY1MX07_9ACTN</name>
<sequence>MTDDAGRRSVDGDVGLDLYIEDGEVVIAGPTEAALAYVEQLRGAGAQVSTSMLSGRRAADAAAALAVADGVRRAAQGGVYMQVAKESLPHLAREGLIPAKNGAHTYLGMTRSGSKIAHHVRFTGKPVNPAQLVNVQMLAVQFALRMAIAEVVSAVKRVEGKVDALLKLARADQVGNVLGLHEMLTHYCHLLDESGVVTTSDWNAVAAVGSQLSVTMNQLRKHVSNALAEVVVSAPINQRADAVSALVNSHRIDETLNLLVVVEDAMFKFQQLRVAHVQRTEPEFLESTVLSARQILADSARLDEELYTSVNATLSAASVVRPLEIHRVISTNKLEESAEVLKNALDEFSRARQLQAVGWHDAERPTLGDAAGELGKRIQATAQRIDAAGDRAVDSSFSRLGALGRALQSAADRRLDTGGSAGSEGGPDSIETQVKVDTPKEMSEPASSAHYPGGNPLRGN</sequence>
<dbReference type="Proteomes" id="UP000315460">
    <property type="component" value="Unassembled WGS sequence"/>
</dbReference>